<dbReference type="EMBL" id="BONY01000021">
    <property type="protein sequence ID" value="GIH05714.1"/>
    <property type="molecule type" value="Genomic_DNA"/>
</dbReference>
<proteinExistence type="predicted"/>
<evidence type="ECO:0000313" key="3">
    <source>
        <dbReference type="Proteomes" id="UP000612899"/>
    </source>
</evidence>
<dbReference type="AlphaFoldDB" id="A0A8J3Q7Z6"/>
<accession>A0A8J3Q7Z6</accession>
<gene>
    <name evidence="2" type="ORF">Rhe02_37810</name>
</gene>
<comment type="caution">
    <text evidence="2">The sequence shown here is derived from an EMBL/GenBank/DDBJ whole genome shotgun (WGS) entry which is preliminary data.</text>
</comment>
<name>A0A8J3Q7Z6_9ACTN</name>
<protein>
    <submittedName>
        <fullName evidence="2">Uncharacterized protein</fullName>
    </submittedName>
</protein>
<sequence length="198" mass="21655">MNFIDHNRDRFGGVEPICRVLTEYGCPIAASTYYNAKTLPPSVRDVRDSIVLQHIQRVHTVNSGVHAAREIWHPLRREGVQVARVPCGRLMRPPRAGWPMLGEARRSAPPLPIRLTTEPVTCCSAISPPRGRISGGSPISPTCPRGQGWHSSTWPPPNGPTGGTTIAGCTRPSGTYPSRMRIDVLRSTHPDQAMLVTT</sequence>
<evidence type="ECO:0000256" key="1">
    <source>
        <dbReference type="SAM" id="MobiDB-lite"/>
    </source>
</evidence>
<feature type="region of interest" description="Disordered" evidence="1">
    <location>
        <begin position="127"/>
        <end position="177"/>
    </location>
</feature>
<evidence type="ECO:0000313" key="2">
    <source>
        <dbReference type="EMBL" id="GIH05714.1"/>
    </source>
</evidence>
<reference evidence="2" key="1">
    <citation type="submission" date="2021-01" db="EMBL/GenBank/DDBJ databases">
        <title>Whole genome shotgun sequence of Rhizocola hellebori NBRC 109834.</title>
        <authorList>
            <person name="Komaki H."/>
            <person name="Tamura T."/>
        </authorList>
    </citation>
    <scope>NUCLEOTIDE SEQUENCE</scope>
    <source>
        <strain evidence="2">NBRC 109834</strain>
    </source>
</reference>
<organism evidence="2 3">
    <name type="scientific">Rhizocola hellebori</name>
    <dbReference type="NCBI Taxonomy" id="1392758"/>
    <lineage>
        <taxon>Bacteria</taxon>
        <taxon>Bacillati</taxon>
        <taxon>Actinomycetota</taxon>
        <taxon>Actinomycetes</taxon>
        <taxon>Micromonosporales</taxon>
        <taxon>Micromonosporaceae</taxon>
        <taxon>Rhizocola</taxon>
    </lineage>
</organism>
<keyword evidence="3" id="KW-1185">Reference proteome</keyword>
<dbReference type="Proteomes" id="UP000612899">
    <property type="component" value="Unassembled WGS sequence"/>
</dbReference>